<dbReference type="PROSITE" id="PS00498">
    <property type="entry name" value="TYROSINASE_2"/>
    <property type="match status" value="1"/>
</dbReference>
<evidence type="ECO:0000313" key="7">
    <source>
        <dbReference type="Proteomes" id="UP001211907"/>
    </source>
</evidence>
<sequence>MVSLTLQFTSLVAVITVANAACTKPVVRSEWSQLTPAQKSLYVKAIQALAAKPLSYQYTDPTAMSLNDFVQTHSHNAYWAHVSIVAIFFPNPIGNAQFYPYHRALMWNWELALRSTGIWPSTIGVPYFDWSAMSQNWWTSDIFSTAYFGPISNTDTRTAPCVVQGAFAYRVVAPDPDGYRGVTSGNTTCLRRSASKSAMTDATTITQSLGATSFAQLTRSEPSVYYDTTNYHADGHAVLGGDGSDMANAAVSPNDPIFFLHHGFVDKYWWRWQNLCSAFVTDYEGNLERSDDPISDGTTVASYTQYLDSWSNFQVWDMLDTQGDTLCYTYSTSAGDLTPPTVTCPIATAVTTPIKTATVSTALASGTGTMTSANIGTSSSSDSSSNNANDNWIENLFISLLRGPSLSNWQSSANKTYSSSPVVFGRREETKATVSDGLEIFETAAERDFKTTNDYYTANRNENGELETIDSNSEFKTTGTAEPKETSTDYSTKLPTASVFKPVQKPPTWTIANSSSTTTTTTTVIFNGANHTIEIPSTHTIIQVFRGSVTAIDATTNKPKRFFPVMPVIAYLQHPDAPTGVVAGADECYLATPPELKRQYVEMMDMSWQAYLNAHNVEKMKVDVFNRNNCTTVTSPSSMMNQKKQ</sequence>
<dbReference type="AlphaFoldDB" id="A0AAD5T3C3"/>
<feature type="domain" description="Tyrosinase copper-binding" evidence="5">
    <location>
        <begin position="255"/>
        <end position="266"/>
    </location>
</feature>
<keyword evidence="1" id="KW-0479">Metal-binding</keyword>
<organism evidence="6 7">
    <name type="scientific">Physocladia obscura</name>
    <dbReference type="NCBI Taxonomy" id="109957"/>
    <lineage>
        <taxon>Eukaryota</taxon>
        <taxon>Fungi</taxon>
        <taxon>Fungi incertae sedis</taxon>
        <taxon>Chytridiomycota</taxon>
        <taxon>Chytridiomycota incertae sedis</taxon>
        <taxon>Chytridiomycetes</taxon>
        <taxon>Chytridiales</taxon>
        <taxon>Chytriomycetaceae</taxon>
        <taxon>Physocladia</taxon>
    </lineage>
</organism>
<dbReference type="EMBL" id="JADGJH010000806">
    <property type="protein sequence ID" value="KAJ3122459.1"/>
    <property type="molecule type" value="Genomic_DNA"/>
</dbReference>
<dbReference type="InterPro" id="IPR050316">
    <property type="entry name" value="Tyrosinase/Hemocyanin"/>
</dbReference>
<feature type="signal peptide" evidence="4">
    <location>
        <begin position="1"/>
        <end position="20"/>
    </location>
</feature>
<dbReference type="InterPro" id="IPR002227">
    <property type="entry name" value="Tyrosinase_Cu-bd"/>
</dbReference>
<dbReference type="GO" id="GO:0046872">
    <property type="term" value="F:metal ion binding"/>
    <property type="evidence" value="ECO:0007669"/>
    <property type="project" value="UniProtKB-KW"/>
</dbReference>
<dbReference type="Pfam" id="PF00264">
    <property type="entry name" value="Tyrosinase"/>
    <property type="match status" value="1"/>
</dbReference>
<evidence type="ECO:0000259" key="5">
    <source>
        <dbReference type="PROSITE" id="PS00498"/>
    </source>
</evidence>
<evidence type="ECO:0000256" key="1">
    <source>
        <dbReference type="ARBA" id="ARBA00022723"/>
    </source>
</evidence>
<keyword evidence="7" id="KW-1185">Reference proteome</keyword>
<dbReference type="Proteomes" id="UP001211907">
    <property type="component" value="Unassembled WGS sequence"/>
</dbReference>
<proteinExistence type="predicted"/>
<dbReference type="PRINTS" id="PR00092">
    <property type="entry name" value="TYROSINASE"/>
</dbReference>
<dbReference type="PANTHER" id="PTHR11474:SF126">
    <property type="entry name" value="TYROSINASE-LIKE PROTEIN TYR-1-RELATED"/>
    <property type="match status" value="1"/>
</dbReference>
<comment type="caution">
    <text evidence="6">The sequence shown here is derived from an EMBL/GenBank/DDBJ whole genome shotgun (WGS) entry which is preliminary data.</text>
</comment>
<dbReference type="Gene3D" id="1.10.1280.10">
    <property type="entry name" value="Di-copper center containing domain from catechol oxidase"/>
    <property type="match status" value="1"/>
</dbReference>
<dbReference type="InterPro" id="IPR008922">
    <property type="entry name" value="Di-copper_centre_dom_sf"/>
</dbReference>
<feature type="region of interest" description="Disordered" evidence="3">
    <location>
        <begin position="460"/>
        <end position="490"/>
    </location>
</feature>
<accession>A0AAD5T3C3</accession>
<dbReference type="PANTHER" id="PTHR11474">
    <property type="entry name" value="TYROSINASE FAMILY MEMBER"/>
    <property type="match status" value="1"/>
</dbReference>
<keyword evidence="2" id="KW-0186">Copper</keyword>
<feature type="chain" id="PRO_5042055393" description="Tyrosinase copper-binding domain-containing protein" evidence="4">
    <location>
        <begin position="21"/>
        <end position="645"/>
    </location>
</feature>
<evidence type="ECO:0000256" key="3">
    <source>
        <dbReference type="SAM" id="MobiDB-lite"/>
    </source>
</evidence>
<reference evidence="6" key="1">
    <citation type="submission" date="2020-05" db="EMBL/GenBank/DDBJ databases">
        <title>Phylogenomic resolution of chytrid fungi.</title>
        <authorList>
            <person name="Stajich J.E."/>
            <person name="Amses K."/>
            <person name="Simmons R."/>
            <person name="Seto K."/>
            <person name="Myers J."/>
            <person name="Bonds A."/>
            <person name="Quandt C.A."/>
            <person name="Barry K."/>
            <person name="Liu P."/>
            <person name="Grigoriev I."/>
            <person name="Longcore J.E."/>
            <person name="James T.Y."/>
        </authorList>
    </citation>
    <scope>NUCLEOTIDE SEQUENCE</scope>
    <source>
        <strain evidence="6">JEL0513</strain>
    </source>
</reference>
<evidence type="ECO:0000256" key="4">
    <source>
        <dbReference type="SAM" id="SignalP"/>
    </source>
</evidence>
<protein>
    <recommendedName>
        <fullName evidence="5">Tyrosinase copper-binding domain-containing protein</fullName>
    </recommendedName>
</protein>
<keyword evidence="4" id="KW-0732">Signal</keyword>
<dbReference type="SUPFAM" id="SSF48056">
    <property type="entry name" value="Di-copper centre-containing domain"/>
    <property type="match status" value="1"/>
</dbReference>
<name>A0AAD5T3C3_9FUNG</name>
<dbReference type="GO" id="GO:0016491">
    <property type="term" value="F:oxidoreductase activity"/>
    <property type="evidence" value="ECO:0007669"/>
    <property type="project" value="InterPro"/>
</dbReference>
<evidence type="ECO:0000313" key="6">
    <source>
        <dbReference type="EMBL" id="KAJ3122459.1"/>
    </source>
</evidence>
<feature type="compositionally biased region" description="Polar residues" evidence="3">
    <location>
        <begin position="469"/>
        <end position="480"/>
    </location>
</feature>
<evidence type="ECO:0000256" key="2">
    <source>
        <dbReference type="ARBA" id="ARBA00023008"/>
    </source>
</evidence>
<gene>
    <name evidence="6" type="ORF">HK100_011986</name>
</gene>